<organism evidence="2 3">
    <name type="scientific">Owenia fusiformis</name>
    <name type="common">Polychaete worm</name>
    <dbReference type="NCBI Taxonomy" id="6347"/>
    <lineage>
        <taxon>Eukaryota</taxon>
        <taxon>Metazoa</taxon>
        <taxon>Spiralia</taxon>
        <taxon>Lophotrochozoa</taxon>
        <taxon>Annelida</taxon>
        <taxon>Polychaeta</taxon>
        <taxon>Sedentaria</taxon>
        <taxon>Canalipalpata</taxon>
        <taxon>Sabellida</taxon>
        <taxon>Oweniida</taxon>
        <taxon>Oweniidae</taxon>
        <taxon>Owenia</taxon>
    </lineage>
</organism>
<accession>A0A8J1Y847</accession>
<proteinExistence type="inferred from homology"/>
<dbReference type="AlphaFoldDB" id="A0A8J1Y847"/>
<dbReference type="InterPro" id="IPR008257">
    <property type="entry name" value="Pept_M19"/>
</dbReference>
<keyword evidence="1" id="KW-0336">GPI-anchor</keyword>
<dbReference type="SUPFAM" id="SSF51556">
    <property type="entry name" value="Metallo-dependent hydrolases"/>
    <property type="match status" value="1"/>
</dbReference>
<keyword evidence="1" id="KW-0645">Protease</keyword>
<dbReference type="OrthoDB" id="445695at2759"/>
<dbReference type="GO" id="GO:0006508">
    <property type="term" value="P:proteolysis"/>
    <property type="evidence" value="ECO:0007669"/>
    <property type="project" value="UniProtKB-KW"/>
</dbReference>
<name>A0A8J1Y847_OWEFU</name>
<sequence>MGVQGKSASTQRLADQTEFRGNGKINRKVAIGAVAGLAVLATVLGVAIGVPLSKRQADNTDGSTSLQRARDILSNNPLIDGHNDLPWQYKKQANNSVESIDLEQSLKGIWSPTHTDIPRLREGRVGAQFWAAYVPCDSQYKDAVRLSFEQCDTVRRFVKKFPDTFQFVTSAQEIEDAFAAGKIGSMIGLEGGHSIDSSLATLRMFYDVGVRYMTVTHSCNTPWADNWLEDEKPLAEQEFGGLSAFGELVILEMNRLGMLVDLSHVSKATMEDALRVTKAPVIYSHTSAYTICNHYRNVQDDVLQLTKENNGVVMVNFYDKYINCPPGNTTNATLSQVADHIDHIKDLIGADYVGIGADYDGVATLPQGLEDVSTYPEMFAELIDRGWTDEDLIKLAGGNLLRVFRAAEEVSKQMAADGVPPYEELIDESTLKNKSCRWEGY</sequence>
<dbReference type="GO" id="GO:0098552">
    <property type="term" value="C:side of membrane"/>
    <property type="evidence" value="ECO:0007669"/>
    <property type="project" value="UniProtKB-KW"/>
</dbReference>
<comment type="catalytic activity">
    <reaction evidence="1">
        <text>an L-aminoacyl-L-amino acid + H2O = 2 an L-alpha-amino acid</text>
        <dbReference type="Rhea" id="RHEA:48940"/>
        <dbReference type="ChEBI" id="CHEBI:15377"/>
        <dbReference type="ChEBI" id="CHEBI:59869"/>
        <dbReference type="ChEBI" id="CHEBI:77460"/>
        <dbReference type="EC" id="3.4.13.19"/>
    </reaction>
</comment>
<evidence type="ECO:0000313" key="3">
    <source>
        <dbReference type="Proteomes" id="UP000749559"/>
    </source>
</evidence>
<dbReference type="GO" id="GO:0046872">
    <property type="term" value="F:metal ion binding"/>
    <property type="evidence" value="ECO:0007669"/>
    <property type="project" value="UniProtKB-UniRule"/>
</dbReference>
<keyword evidence="1" id="KW-0479">Metal-binding</keyword>
<dbReference type="EC" id="3.4.13.19" evidence="1"/>
<keyword evidence="1" id="KW-1015">Disulfide bond</keyword>
<comment type="subcellular location">
    <subcellularLocation>
        <location evidence="1">Membrane</location>
        <topology evidence="1">Lipid-anchor</topology>
        <topology evidence="1">GPI-anchor</topology>
    </subcellularLocation>
</comment>
<evidence type="ECO:0000256" key="1">
    <source>
        <dbReference type="RuleBase" id="RU341113"/>
    </source>
</evidence>
<keyword evidence="1" id="KW-0862">Zinc</keyword>
<keyword evidence="1" id="KW-0325">Glycoprotein</keyword>
<dbReference type="InterPro" id="IPR032466">
    <property type="entry name" value="Metal_Hydrolase"/>
</dbReference>
<dbReference type="Gene3D" id="3.20.20.140">
    <property type="entry name" value="Metal-dependent hydrolases"/>
    <property type="match status" value="1"/>
</dbReference>
<dbReference type="PROSITE" id="PS51365">
    <property type="entry name" value="RENAL_DIPEPTIDASE_2"/>
    <property type="match status" value="1"/>
</dbReference>
<dbReference type="Proteomes" id="UP000749559">
    <property type="component" value="Unassembled WGS sequence"/>
</dbReference>
<dbReference type="InterPro" id="IPR000180">
    <property type="entry name" value="Dipep_AS"/>
</dbReference>
<dbReference type="PANTHER" id="PTHR10443:SF12">
    <property type="entry name" value="DIPEPTIDASE"/>
    <property type="match status" value="1"/>
</dbReference>
<comment type="cofactor">
    <cofactor evidence="1">
        <name>Zn(2+)</name>
        <dbReference type="ChEBI" id="CHEBI:29105"/>
    </cofactor>
</comment>
<keyword evidence="1" id="KW-0472">Membrane</keyword>
<protein>
    <recommendedName>
        <fullName evidence="1">Dipeptidase</fullName>
        <ecNumber evidence="1">3.4.13.19</ecNumber>
    </recommendedName>
</protein>
<evidence type="ECO:0000313" key="2">
    <source>
        <dbReference type="EMBL" id="CAH1780218.1"/>
    </source>
</evidence>
<comment type="caution">
    <text evidence="2">The sequence shown here is derived from an EMBL/GenBank/DDBJ whole genome shotgun (WGS) entry which is preliminary data.</text>
</comment>
<dbReference type="PROSITE" id="PS00869">
    <property type="entry name" value="RENAL_DIPEPTIDASE_1"/>
    <property type="match status" value="1"/>
</dbReference>
<keyword evidence="3" id="KW-1185">Reference proteome</keyword>
<dbReference type="FunFam" id="3.20.20.140:FF:000030">
    <property type="entry name" value="Dipeptidase"/>
    <property type="match status" value="1"/>
</dbReference>
<dbReference type="CDD" id="cd01301">
    <property type="entry name" value="rDP_like"/>
    <property type="match status" value="1"/>
</dbReference>
<comment type="similarity">
    <text evidence="1">Belongs to the metallo-dependent hydrolases superfamily. Peptidase M19 family.</text>
</comment>
<reference evidence="2" key="1">
    <citation type="submission" date="2022-03" db="EMBL/GenBank/DDBJ databases">
        <authorList>
            <person name="Martin C."/>
        </authorList>
    </citation>
    <scope>NUCLEOTIDE SEQUENCE</scope>
</reference>
<keyword evidence="1" id="KW-0449">Lipoprotein</keyword>
<keyword evidence="1" id="KW-0378">Hydrolase</keyword>
<keyword evidence="1" id="KW-0482">Metalloprotease</keyword>
<dbReference type="PANTHER" id="PTHR10443">
    <property type="entry name" value="MICROSOMAL DIPEPTIDASE"/>
    <property type="match status" value="1"/>
</dbReference>
<comment type="subunit">
    <text evidence="1">Homodimer; disulfide-linked.</text>
</comment>
<dbReference type="GO" id="GO:0070573">
    <property type="term" value="F:metallodipeptidase activity"/>
    <property type="evidence" value="ECO:0007669"/>
    <property type="project" value="InterPro"/>
</dbReference>
<keyword evidence="1" id="KW-0224">Dipeptidase</keyword>
<dbReference type="Pfam" id="PF01244">
    <property type="entry name" value="Peptidase_M19"/>
    <property type="match status" value="1"/>
</dbReference>
<gene>
    <name evidence="2" type="ORF">OFUS_LOCUS6938</name>
</gene>
<dbReference type="EMBL" id="CAIIXF020000003">
    <property type="protein sequence ID" value="CAH1780218.1"/>
    <property type="molecule type" value="Genomic_DNA"/>
</dbReference>